<accession>A0A917AJW8</accession>
<organism evidence="2 3">
    <name type="scientific">Nesterenkonia cremea</name>
    <dbReference type="NCBI Taxonomy" id="1882340"/>
    <lineage>
        <taxon>Bacteria</taxon>
        <taxon>Bacillati</taxon>
        <taxon>Actinomycetota</taxon>
        <taxon>Actinomycetes</taxon>
        <taxon>Micrococcales</taxon>
        <taxon>Micrococcaceae</taxon>
        <taxon>Nesterenkonia</taxon>
    </lineage>
</organism>
<feature type="transmembrane region" description="Helical" evidence="1">
    <location>
        <begin position="41"/>
        <end position="61"/>
    </location>
</feature>
<keyword evidence="1" id="KW-0472">Membrane</keyword>
<keyword evidence="1" id="KW-1133">Transmembrane helix</keyword>
<dbReference type="AlphaFoldDB" id="A0A917AJW8"/>
<reference evidence="2" key="1">
    <citation type="journal article" date="2014" name="Int. J. Syst. Evol. Microbiol.">
        <title>Complete genome sequence of Corynebacterium casei LMG S-19264T (=DSM 44701T), isolated from a smear-ripened cheese.</title>
        <authorList>
            <consortium name="US DOE Joint Genome Institute (JGI-PGF)"/>
            <person name="Walter F."/>
            <person name="Albersmeier A."/>
            <person name="Kalinowski J."/>
            <person name="Ruckert C."/>
        </authorList>
    </citation>
    <scope>NUCLEOTIDE SEQUENCE</scope>
    <source>
        <strain evidence="2">CGMCC 1.15388</strain>
    </source>
</reference>
<protein>
    <submittedName>
        <fullName evidence="2">Uncharacterized protein</fullName>
    </submittedName>
</protein>
<reference evidence="2" key="2">
    <citation type="submission" date="2020-09" db="EMBL/GenBank/DDBJ databases">
        <authorList>
            <person name="Sun Q."/>
            <person name="Zhou Y."/>
        </authorList>
    </citation>
    <scope>NUCLEOTIDE SEQUENCE</scope>
    <source>
        <strain evidence="2">CGMCC 1.15388</strain>
    </source>
</reference>
<comment type="caution">
    <text evidence="2">The sequence shown here is derived from an EMBL/GenBank/DDBJ whole genome shotgun (WGS) entry which is preliminary data.</text>
</comment>
<feature type="transmembrane region" description="Helical" evidence="1">
    <location>
        <begin position="14"/>
        <end position="35"/>
    </location>
</feature>
<evidence type="ECO:0000313" key="3">
    <source>
        <dbReference type="Proteomes" id="UP000633136"/>
    </source>
</evidence>
<dbReference type="EMBL" id="BMIS01000001">
    <property type="protein sequence ID" value="GGE58206.1"/>
    <property type="molecule type" value="Genomic_DNA"/>
</dbReference>
<dbReference type="Proteomes" id="UP000633136">
    <property type="component" value="Unassembled WGS sequence"/>
</dbReference>
<evidence type="ECO:0000313" key="2">
    <source>
        <dbReference type="EMBL" id="GGE58206.1"/>
    </source>
</evidence>
<dbReference type="RefSeq" id="WP_188682037.1">
    <property type="nucleotide sequence ID" value="NZ_BMIS01000001.1"/>
</dbReference>
<evidence type="ECO:0000256" key="1">
    <source>
        <dbReference type="SAM" id="Phobius"/>
    </source>
</evidence>
<proteinExistence type="predicted"/>
<name>A0A917AJW8_9MICC</name>
<sequence length="77" mass="7952">MADARRAMVTTSPLRLWAGVALMLAGVVVVIVGSWPAVGDISPGSSVFATALNIAGLLTIISSRAKMPQDIPAEPQH</sequence>
<keyword evidence="1" id="KW-0812">Transmembrane</keyword>
<gene>
    <name evidence="2" type="ORF">GCM10011401_01180</name>
</gene>
<keyword evidence="3" id="KW-1185">Reference proteome</keyword>